<dbReference type="PANTHER" id="PTHR23501">
    <property type="entry name" value="MAJOR FACILITATOR SUPERFAMILY"/>
    <property type="match status" value="1"/>
</dbReference>
<evidence type="ECO:0008006" key="10">
    <source>
        <dbReference type="Google" id="ProtNLM"/>
    </source>
</evidence>
<dbReference type="InterPro" id="IPR041078">
    <property type="entry name" value="Plavaka"/>
</dbReference>
<dbReference type="EMBL" id="CCBP010000033">
    <property type="protein sequence ID" value="CDO69098.1"/>
    <property type="molecule type" value="Genomic_DNA"/>
</dbReference>
<gene>
    <name evidence="8" type="ORF">BN946_scf184992.g47</name>
</gene>
<dbReference type="Gene3D" id="1.20.1250.20">
    <property type="entry name" value="MFS general substrate transporter like domains"/>
    <property type="match status" value="1"/>
</dbReference>
<dbReference type="PANTHER" id="PTHR23501:SF102">
    <property type="entry name" value="DRUG TRANSPORTER, PUTATIVE (AFU_ORTHOLOGUE AFUA_3G08530)-RELATED"/>
    <property type="match status" value="1"/>
</dbReference>
<accession>A0A060S9N0</accession>
<feature type="transmembrane region" description="Helical" evidence="7">
    <location>
        <begin position="1019"/>
        <end position="1036"/>
    </location>
</feature>
<dbReference type="HOGENOM" id="CLU_245968_0_0_1"/>
<evidence type="ECO:0000256" key="5">
    <source>
        <dbReference type="ARBA" id="ARBA00023136"/>
    </source>
</evidence>
<sequence>MSGQKIDELMQLWAATLPEGCDPPFANHEHLYATIDDIPQGDVPWQTFSVTYNGPLPTGAMPSWMIREYEVWFRDPRQALLNQYSNPDFADDIDWVPKRIYVQGDKRQYRDFMSGDWAWNEADLLAEDPDLHGAALLTLILGSDKTTVSVATGQNEYYPLYLSNGGVRNNVRRSHRNAITLIGFLAIPKSMYAMLSERHHQNDATFRKFRRELFHTSLRVILDPLRQSMTTYEVLRCADGHYRRVVFSLGPYIADYPEQVLLACTVQGWCARCTAPPDNLDTGPATRRSQQHTEALRDTFDLRTLWDDYGVVGDLKPFTESFPRADIYEMLSPDLLHQVIKGTFKDHLVTWVEEYLVLRHGKTGAAVIMADIDRRIAAAPSFPGLRRFPEGRGFKQWTGDDSKALMKVFLPAIAGHVPPQMVRTIRAFLDFCYLVRRDTLDDGTLEDIDIALSCFHRERTIFEDTGVRLSGISLPRQHSLKHYRRLIQLFASPNGLCSSMMEAKHIIAVKQPYRRSSRHNALGQLLLINQRLDKLAALEVHYTAHHMLDGTCPRLPSWMQQDITSLDEQPLSSGTTGRCSNVTSLATFNTELDELTSSDEDEPAIGLGGTEHESEARDEDEELQVRGSGDLDSASMHGLYGRDPLMAECVLSKTAAKGYPKQVRHLGNAIGVPALQDLIRRFLYDQLTPNRRPDDSTINMQQCPIFDGGVTIYPSAIASFYAPSDPSGPRGLRSERIRSVASWRGSAARRDCVYVAGDTELPGFRGLLVARVRMFFSFKFQGSLYPCALVSWFSPDGDQPDPDTGMWTVTPDMDASGGPIYDVIHLDMIAIVASVLLSALDLTAVSVTLPTITNDLQGGDQFTWVGSAYALSSIAILPLSGNFADIFGRKPVMLSMDMLIAARTVQGIGGGSIVNLTEIILSDLVPLAERGLYQGVLGLIWSFASGVGPPIIDTNLPIAGVAFVLVLFFLKVKTPAGSMRRKLARVDWFGNAIIVAGTVVAVLGLTWGGAQYPWGSAKVLAPLVIGLVTVLAFFLYERKLPSEPAIPWEACLESTDDVDNRYIGTTIHGIVSISIIYYLPVFFQACMGASPLRSAVDILPTSLIIAPFALICGIVVQVTERYRLIQYLGWILIIVGFGLMTLLSPHPTVAQWVGFQVVVNVGIGLIVSGSIRSCITRLWPCGRACILRFNAVLCTNVGNHHLKYRSTEPAEKPSPIRIHLATSEGRRIAYAAITSIAGLPEPLRSQVRQAFSDSMAAIWEVMIGIAGVDLLSNSAEAMEDDYHLDSALLTTYLCQAYLPPLILDESLQQVDYNAEPWPRIEELYMDYTRLIRRVCQIPLQALQNAVRLYYVGFENRLRVDWANTRLTLPCPGITLLTRGAMAFQAVNCEVGFRNALEYFMLSTTAEAVRTIERRQFDEDELKFIRIRVTSVRSMKRLWTVYTFGPQLAPTSPLRPGIVVLAVPPWLMGFGDMEQFSTRRVFARNELDREPPDVATWSNAMKTWAMLTAIPPEWSGAEVTPPVPFDRTRGMTVVEMFTFWIECAREKCKYWRIAGDAPEHL</sequence>
<feature type="transmembrane region" description="Helical" evidence="7">
    <location>
        <begin position="1098"/>
        <end position="1117"/>
    </location>
</feature>
<comment type="caution">
    <text evidence="8">The sequence shown here is derived from an EMBL/GenBank/DDBJ whole genome shotgun (WGS) entry which is preliminary data.</text>
</comment>
<evidence type="ECO:0000256" key="6">
    <source>
        <dbReference type="SAM" id="MobiDB-lite"/>
    </source>
</evidence>
<reference evidence="8" key="1">
    <citation type="submission" date="2014-01" db="EMBL/GenBank/DDBJ databases">
        <title>The genome of the white-rot fungus Pycnoporus cinnabarinus: a basidiomycete model with a versatile arsenal for lignocellulosic biomass breakdown.</title>
        <authorList>
            <person name="Levasseur A."/>
            <person name="Lomascolo A."/>
            <person name="Ruiz-Duenas F.J."/>
            <person name="Uzan E."/>
            <person name="Piumi F."/>
            <person name="Kues U."/>
            <person name="Ram A.F.J."/>
            <person name="Murat C."/>
            <person name="Haon M."/>
            <person name="Benoit I."/>
            <person name="Arfi Y."/>
            <person name="Chevret D."/>
            <person name="Drula E."/>
            <person name="Kwon M.J."/>
            <person name="Gouret P."/>
            <person name="Lesage-Meessen L."/>
            <person name="Lombard V."/>
            <person name="Mariette J."/>
            <person name="Noirot C."/>
            <person name="Park J."/>
            <person name="Patyshakuliyeva A."/>
            <person name="Wieneger R.A.B."/>
            <person name="Wosten H.A.B."/>
            <person name="Martin F."/>
            <person name="Coutinho P.M."/>
            <person name="de Vries R."/>
            <person name="Martinez A.T."/>
            <person name="Klopp C."/>
            <person name="Pontarotti P."/>
            <person name="Henrissat B."/>
            <person name="Record E."/>
        </authorList>
    </citation>
    <scope>NUCLEOTIDE SEQUENCE [LARGE SCALE GENOMIC DNA]</scope>
    <source>
        <strain evidence="8">BRFM137</strain>
    </source>
</reference>
<evidence type="ECO:0000313" key="8">
    <source>
        <dbReference type="EMBL" id="CDO69098.1"/>
    </source>
</evidence>
<keyword evidence="5 7" id="KW-0472">Membrane</keyword>
<keyword evidence="9" id="KW-1185">Reference proteome</keyword>
<comment type="subcellular location">
    <subcellularLocation>
        <location evidence="1">Membrane</location>
        <topology evidence="1">Multi-pass membrane protein</topology>
    </subcellularLocation>
</comment>
<protein>
    <recommendedName>
        <fullName evidence="10">Major facilitator superfamily (MFS) profile domain-containing protein</fullName>
    </recommendedName>
</protein>
<dbReference type="GO" id="GO:0022857">
    <property type="term" value="F:transmembrane transporter activity"/>
    <property type="evidence" value="ECO:0007669"/>
    <property type="project" value="InterPro"/>
</dbReference>
<dbReference type="InterPro" id="IPR010573">
    <property type="entry name" value="MFS_Str1/Tri12-like"/>
</dbReference>
<dbReference type="Pfam" id="PF06609">
    <property type="entry name" value="TRI12"/>
    <property type="match status" value="1"/>
</dbReference>
<feature type="transmembrane region" description="Helical" evidence="7">
    <location>
        <begin position="862"/>
        <end position="880"/>
    </location>
</feature>
<feature type="transmembrane region" description="Helical" evidence="7">
    <location>
        <begin position="1124"/>
        <end position="1143"/>
    </location>
</feature>
<dbReference type="InterPro" id="IPR036259">
    <property type="entry name" value="MFS_trans_sf"/>
</dbReference>
<evidence type="ECO:0000256" key="4">
    <source>
        <dbReference type="ARBA" id="ARBA00022989"/>
    </source>
</evidence>
<organism evidence="8 9">
    <name type="scientific">Pycnoporus cinnabarinus</name>
    <name type="common">Cinnabar-red polypore</name>
    <name type="synonym">Trametes cinnabarina</name>
    <dbReference type="NCBI Taxonomy" id="5643"/>
    <lineage>
        <taxon>Eukaryota</taxon>
        <taxon>Fungi</taxon>
        <taxon>Dikarya</taxon>
        <taxon>Basidiomycota</taxon>
        <taxon>Agaricomycotina</taxon>
        <taxon>Agaricomycetes</taxon>
        <taxon>Polyporales</taxon>
        <taxon>Polyporaceae</taxon>
        <taxon>Trametes</taxon>
    </lineage>
</organism>
<evidence type="ECO:0000256" key="7">
    <source>
        <dbReference type="SAM" id="Phobius"/>
    </source>
</evidence>
<dbReference type="SUPFAM" id="SSF103473">
    <property type="entry name" value="MFS general substrate transporter"/>
    <property type="match status" value="1"/>
</dbReference>
<keyword evidence="2" id="KW-0813">Transport</keyword>
<dbReference type="Pfam" id="PF18759">
    <property type="entry name" value="Plavaka"/>
    <property type="match status" value="1"/>
</dbReference>
<feature type="region of interest" description="Disordered" evidence="6">
    <location>
        <begin position="596"/>
        <end position="622"/>
    </location>
</feature>
<proteinExistence type="predicted"/>
<evidence type="ECO:0000256" key="1">
    <source>
        <dbReference type="ARBA" id="ARBA00004141"/>
    </source>
</evidence>
<dbReference type="GO" id="GO:0005886">
    <property type="term" value="C:plasma membrane"/>
    <property type="evidence" value="ECO:0007669"/>
    <property type="project" value="TreeGrafter"/>
</dbReference>
<dbReference type="Proteomes" id="UP000029665">
    <property type="component" value="Unassembled WGS sequence"/>
</dbReference>
<evidence type="ECO:0000256" key="3">
    <source>
        <dbReference type="ARBA" id="ARBA00022692"/>
    </source>
</evidence>
<name>A0A060S9N0_PYCCI</name>
<keyword evidence="4 7" id="KW-1133">Transmembrane helix</keyword>
<evidence type="ECO:0000256" key="2">
    <source>
        <dbReference type="ARBA" id="ARBA00022448"/>
    </source>
</evidence>
<evidence type="ECO:0000313" key="9">
    <source>
        <dbReference type="Proteomes" id="UP000029665"/>
    </source>
</evidence>
<keyword evidence="3 7" id="KW-0812">Transmembrane</keyword>
<feature type="transmembrane region" description="Helical" evidence="7">
    <location>
        <begin position="828"/>
        <end position="850"/>
    </location>
</feature>
<dbReference type="OrthoDB" id="3199698at2759"/>
<feature type="transmembrane region" description="Helical" evidence="7">
    <location>
        <begin position="988"/>
        <end position="1007"/>
    </location>
</feature>
<dbReference type="STRING" id="5643.A0A060S9N0"/>
<feature type="transmembrane region" description="Helical" evidence="7">
    <location>
        <begin position="1070"/>
        <end position="1092"/>
    </location>
</feature>